<feature type="signal peptide" evidence="1">
    <location>
        <begin position="1"/>
        <end position="22"/>
    </location>
</feature>
<dbReference type="PANTHER" id="PTHR47791:SF3">
    <property type="entry name" value="MEIOTICALLY UP-REGULATED GENE 191 PROTEIN"/>
    <property type="match status" value="1"/>
</dbReference>
<dbReference type="Proteomes" id="UP001217089">
    <property type="component" value="Unassembled WGS sequence"/>
</dbReference>
<feature type="chain" id="PRO_5045475492" evidence="1">
    <location>
        <begin position="23"/>
        <end position="456"/>
    </location>
</feature>
<sequence>MHTKHFVLVIFLFSTLILPVYSHANNSCSLEMFGNDTGAHWACATQFALQSNWFPSPIAGLFSYLIWNGFDGFWQNGAVLEPMTNFMAYTNSTRYISVIRSSYRQLYSLLEAYGPYPSFDDMGWYGLSYARIYEVLGDQEFLQSSLDIFNWCWQTGWDTTGSCYGGFWFDNNVNAKQTITNVEMFQLAAKLLRHTKDKTILKKLNQIYEFIIKTKIVNETTYLLSDGIFLENCTTTYNYGPTYNNGVFIGGLVEVYKITNNKTYLDLAQKIARATIAYSTNKTTGIFTEYCDPNCDDDGIMFKGIFVRNLRYLMDALTDQATRDEFQTFLEFNVKAITEINMCEKIPICKCNITFKDGPPYYNVSGPVFSPDWNGPFTYGAPMQQTSALDLFVSSIKPDTKCNGKMCSYDPYYPPPQPLTCGSKPCPAPEVCCEYSPYTSYTCCTTGQKCIKGLFI</sequence>
<evidence type="ECO:0000313" key="3">
    <source>
        <dbReference type="Proteomes" id="UP001217089"/>
    </source>
</evidence>
<name>A0ABQ9EC44_TEGGR</name>
<dbReference type="InterPro" id="IPR005198">
    <property type="entry name" value="Glyco_hydro_76"/>
</dbReference>
<dbReference type="SUPFAM" id="SSF48208">
    <property type="entry name" value="Six-hairpin glycosidases"/>
    <property type="match status" value="1"/>
</dbReference>
<evidence type="ECO:0000313" key="2">
    <source>
        <dbReference type="EMBL" id="KAJ8302750.1"/>
    </source>
</evidence>
<comment type="caution">
    <text evidence="2">The sequence shown here is derived from an EMBL/GenBank/DDBJ whole genome shotgun (WGS) entry which is preliminary data.</text>
</comment>
<protein>
    <submittedName>
        <fullName evidence="2">Uncharacterized protein</fullName>
    </submittedName>
</protein>
<dbReference type="PANTHER" id="PTHR47791">
    <property type="entry name" value="MEIOTICALLY UP-REGULATED GENE 191 PROTEIN"/>
    <property type="match status" value="1"/>
</dbReference>
<accession>A0ABQ9EC44</accession>
<reference evidence="2 3" key="1">
    <citation type="submission" date="2022-12" db="EMBL/GenBank/DDBJ databases">
        <title>Chromosome-level genome of Tegillarca granosa.</title>
        <authorList>
            <person name="Kim J."/>
        </authorList>
    </citation>
    <scope>NUCLEOTIDE SEQUENCE [LARGE SCALE GENOMIC DNA]</scope>
    <source>
        <strain evidence="2">Teg-2019</strain>
        <tissue evidence="2">Adductor muscle</tissue>
    </source>
</reference>
<keyword evidence="3" id="KW-1185">Reference proteome</keyword>
<dbReference type="EMBL" id="JARBDR010000917">
    <property type="protein sequence ID" value="KAJ8302750.1"/>
    <property type="molecule type" value="Genomic_DNA"/>
</dbReference>
<evidence type="ECO:0000256" key="1">
    <source>
        <dbReference type="SAM" id="SignalP"/>
    </source>
</evidence>
<keyword evidence="1" id="KW-0732">Signal</keyword>
<dbReference type="Pfam" id="PF03663">
    <property type="entry name" value="Glyco_hydro_76"/>
    <property type="match status" value="1"/>
</dbReference>
<dbReference type="Gene3D" id="1.50.10.20">
    <property type="match status" value="1"/>
</dbReference>
<organism evidence="2 3">
    <name type="scientific">Tegillarca granosa</name>
    <name type="common">Malaysian cockle</name>
    <name type="synonym">Anadara granosa</name>
    <dbReference type="NCBI Taxonomy" id="220873"/>
    <lineage>
        <taxon>Eukaryota</taxon>
        <taxon>Metazoa</taxon>
        <taxon>Spiralia</taxon>
        <taxon>Lophotrochozoa</taxon>
        <taxon>Mollusca</taxon>
        <taxon>Bivalvia</taxon>
        <taxon>Autobranchia</taxon>
        <taxon>Pteriomorphia</taxon>
        <taxon>Arcoida</taxon>
        <taxon>Arcoidea</taxon>
        <taxon>Arcidae</taxon>
        <taxon>Tegillarca</taxon>
    </lineage>
</organism>
<gene>
    <name evidence="2" type="ORF">KUTeg_019146</name>
</gene>
<proteinExistence type="predicted"/>
<dbReference type="InterPro" id="IPR053169">
    <property type="entry name" value="MUG_Protein"/>
</dbReference>
<dbReference type="InterPro" id="IPR008928">
    <property type="entry name" value="6-hairpin_glycosidase_sf"/>
</dbReference>